<dbReference type="InterPro" id="IPR009599">
    <property type="entry name" value="DUF1207"/>
</dbReference>
<comment type="caution">
    <text evidence="1">The sequence shown here is derived from an EMBL/GenBank/DDBJ whole genome shotgun (WGS) entry which is preliminary data.</text>
</comment>
<evidence type="ECO:0000313" key="2">
    <source>
        <dbReference type="Proteomes" id="UP000004162"/>
    </source>
</evidence>
<dbReference type="EMBL" id="AASE01000001">
    <property type="protein sequence ID" value="EAT59932.1"/>
    <property type="molecule type" value="Genomic_DNA"/>
</dbReference>
<dbReference type="Pfam" id="PF06727">
    <property type="entry name" value="DUF1207"/>
    <property type="match status" value="1"/>
</dbReference>
<reference evidence="1 2" key="1">
    <citation type="submission" date="2006-07" db="EMBL/GenBank/DDBJ databases">
        <title>Annotation of the draft genome assembly of Chlorobium ferroxidans DSM 13031.</title>
        <authorList>
            <consortium name="US DOE Joint Genome Institute (JGI-ORNL)"/>
            <person name="Larimer F."/>
            <person name="Land M."/>
            <person name="Hauser L."/>
        </authorList>
    </citation>
    <scope>NUCLEOTIDE SEQUENCE [LARGE SCALE GENOMIC DNA]</scope>
    <source>
        <strain evidence="1 2">DSM 13031</strain>
    </source>
</reference>
<protein>
    <recommendedName>
        <fullName evidence="3">DUF1207 domain-containing protein</fullName>
    </recommendedName>
</protein>
<reference evidence="1 2" key="2">
    <citation type="submission" date="2006-07" db="EMBL/GenBank/DDBJ databases">
        <title>Sequencing of the draft genome and assembly of Chlorobium ferroxidans DSM 13031.</title>
        <authorList>
            <consortium name="US DOE Joint Genome Institute (JGI-PGF)"/>
            <person name="Copeland A."/>
            <person name="Lucas S."/>
            <person name="Lapidus A."/>
            <person name="Barry K."/>
            <person name="Glavina del Rio T."/>
            <person name="Dalin E."/>
            <person name="Tice H."/>
            <person name="Bruce D."/>
            <person name="Pitluck S."/>
            <person name="Richardson P."/>
        </authorList>
    </citation>
    <scope>NUCLEOTIDE SEQUENCE [LARGE SCALE GENOMIC DNA]</scope>
    <source>
        <strain evidence="1 2">DSM 13031</strain>
    </source>
</reference>
<sequence>MTGYHTIMQQLPTMKNNYWRYYTAFFTLALLILISVKNGEAEPLLNPTFQTIFTPLQADPMEPRIAVMPSLSDRTLQLDIGSSADLYQSKNRDFAVGVDFGTYSRLRRSESFKFPVDAIDYIFGINTSWKKPITSDRLPFDEFSARARFSHISAHFEDGHYDSAAGQWIQGDCPFPIPFTYSREFINLVFALSSPNNRIYAGYQLVYHTIPGGISPHSFQAGAELNTPGNTYVAADLKLLPIWHDNLNETKGYRGTWNLQAGVRLKAAGLENVRVAYNYFSGMSRHGMYFYRPESFSTAGIIIDF</sequence>
<keyword evidence="2" id="KW-1185">Reference proteome</keyword>
<dbReference type="Proteomes" id="UP000004162">
    <property type="component" value="Unassembled WGS sequence"/>
</dbReference>
<organism evidence="1 2">
    <name type="scientific">Chlorobium ferrooxidans DSM 13031</name>
    <dbReference type="NCBI Taxonomy" id="377431"/>
    <lineage>
        <taxon>Bacteria</taxon>
        <taxon>Pseudomonadati</taxon>
        <taxon>Chlorobiota</taxon>
        <taxon>Chlorobiia</taxon>
        <taxon>Chlorobiales</taxon>
        <taxon>Chlorobiaceae</taxon>
        <taxon>Chlorobium/Pelodictyon group</taxon>
        <taxon>Chlorobium</taxon>
    </lineage>
</organism>
<proteinExistence type="predicted"/>
<evidence type="ECO:0000313" key="1">
    <source>
        <dbReference type="EMBL" id="EAT59932.1"/>
    </source>
</evidence>
<name>Q0YUV4_9CHLB</name>
<accession>Q0YUV4</accession>
<dbReference type="AlphaFoldDB" id="Q0YUV4"/>
<gene>
    <name evidence="1" type="ORF">CferDRAFT_1939</name>
</gene>
<evidence type="ECO:0008006" key="3">
    <source>
        <dbReference type="Google" id="ProtNLM"/>
    </source>
</evidence>